<organism evidence="3 4">
    <name type="scientific">Gnomoniopsis smithogilvyi</name>
    <dbReference type="NCBI Taxonomy" id="1191159"/>
    <lineage>
        <taxon>Eukaryota</taxon>
        <taxon>Fungi</taxon>
        <taxon>Dikarya</taxon>
        <taxon>Ascomycota</taxon>
        <taxon>Pezizomycotina</taxon>
        <taxon>Sordariomycetes</taxon>
        <taxon>Sordariomycetidae</taxon>
        <taxon>Diaporthales</taxon>
        <taxon>Gnomoniaceae</taxon>
        <taxon>Gnomoniopsis</taxon>
    </lineage>
</organism>
<name>A0A9W9CXT3_9PEZI</name>
<dbReference type="EMBL" id="JAPEVB010000002">
    <property type="protein sequence ID" value="KAJ4393385.1"/>
    <property type="molecule type" value="Genomic_DNA"/>
</dbReference>
<feature type="chain" id="PRO_5040723795" description="Apple domain-containing protein" evidence="1">
    <location>
        <begin position="19"/>
        <end position="424"/>
    </location>
</feature>
<evidence type="ECO:0000313" key="3">
    <source>
        <dbReference type="EMBL" id="KAJ4393385.1"/>
    </source>
</evidence>
<feature type="domain" description="Apple" evidence="2">
    <location>
        <begin position="32"/>
        <end position="109"/>
    </location>
</feature>
<gene>
    <name evidence="3" type="ORF">N0V93_002595</name>
</gene>
<comment type="caution">
    <text evidence="3">The sequence shown here is derived from an EMBL/GenBank/DDBJ whole genome shotgun (WGS) entry which is preliminary data.</text>
</comment>
<evidence type="ECO:0000259" key="2">
    <source>
        <dbReference type="PROSITE" id="PS50948"/>
    </source>
</evidence>
<dbReference type="AlphaFoldDB" id="A0A9W9CXT3"/>
<sequence>MVSKSFAAGLLLAGICQAQTSTTSASATEPTCGLVGYDSGSELGYYADSATASYSSYSACDTLCNSNTACLSFAIDPSVACILYSVAADNNVVVSSTSPWTFFNRGGVCPTVTTTSSTVVTPTATPTCTGLVGYDAGGTNIGYYTDSVSITYGGCLAQCSANSACLSFGLTAGACILYDYAVEGNDIASPGSGNTFYDAGGACASTSAASSTVPTASATPTCVGLVGYDAGGTNIGYYADATSATYSGCYNLCNDNAACLSFSLTSGPACILYNYTVEGNDISSPGSGNTFYDRGGACPSTTTSASTTTATTPVQTGAFANCPSNEVAYNVSDPVTPFSACNSTYPYSACMADVDGISTYCNLCGSCGSNLTTTCTSDADCGTGYACIENSDCPVTGYPLGSPVCLYMLGGGSEYGCYDALELD</sequence>
<accession>A0A9W9CXT3</accession>
<dbReference type="PROSITE" id="PS50948">
    <property type="entry name" value="PAN"/>
    <property type="match status" value="2"/>
</dbReference>
<reference evidence="3" key="1">
    <citation type="submission" date="2022-10" db="EMBL/GenBank/DDBJ databases">
        <title>Tapping the CABI collections for fungal endophytes: first genome assemblies for Collariella, Neodidymelliopsis, Ascochyta clinopodiicola, Didymella pomorum, Didymosphaeria variabile, Neocosmospora piperis and Neocucurbitaria cava.</title>
        <authorList>
            <person name="Hill R."/>
        </authorList>
    </citation>
    <scope>NUCLEOTIDE SEQUENCE</scope>
    <source>
        <strain evidence="3">IMI 355082</strain>
    </source>
</reference>
<proteinExistence type="predicted"/>
<dbReference type="InterPro" id="IPR003609">
    <property type="entry name" value="Pan_app"/>
</dbReference>
<dbReference type="Proteomes" id="UP001140453">
    <property type="component" value="Unassembled WGS sequence"/>
</dbReference>
<protein>
    <recommendedName>
        <fullName evidence="2">Apple domain-containing protein</fullName>
    </recommendedName>
</protein>
<feature type="domain" description="Apple" evidence="2">
    <location>
        <begin position="222"/>
        <end position="298"/>
    </location>
</feature>
<keyword evidence="4" id="KW-1185">Reference proteome</keyword>
<keyword evidence="1" id="KW-0732">Signal</keyword>
<dbReference type="OrthoDB" id="5227871at2759"/>
<feature type="signal peptide" evidence="1">
    <location>
        <begin position="1"/>
        <end position="18"/>
    </location>
</feature>
<evidence type="ECO:0000256" key="1">
    <source>
        <dbReference type="SAM" id="SignalP"/>
    </source>
</evidence>
<evidence type="ECO:0000313" key="4">
    <source>
        <dbReference type="Proteomes" id="UP001140453"/>
    </source>
</evidence>